<dbReference type="RefSeq" id="WP_094206086.1">
    <property type="nucleotide sequence ID" value="NZ_NDYC01000031.1"/>
</dbReference>
<keyword evidence="4" id="KW-1003">Cell membrane</keyword>
<comment type="caution">
    <text evidence="9">The sequence shown here is derived from an EMBL/GenBank/DDBJ whole genome shotgun (WGS) entry which is preliminary data.</text>
</comment>
<gene>
    <name evidence="9" type="ORF">B9N49_06920</name>
</gene>
<evidence type="ECO:0000256" key="6">
    <source>
        <dbReference type="ARBA" id="ARBA00022840"/>
    </source>
</evidence>
<keyword evidence="5" id="KW-0547">Nucleotide-binding</keyword>
<dbReference type="InterPro" id="IPR003593">
    <property type="entry name" value="AAA+_ATPase"/>
</dbReference>
<evidence type="ECO:0000256" key="3">
    <source>
        <dbReference type="ARBA" id="ARBA00022448"/>
    </source>
</evidence>
<dbReference type="Pfam" id="PF08352">
    <property type="entry name" value="oligo_HPY"/>
    <property type="match status" value="1"/>
</dbReference>
<comment type="similarity">
    <text evidence="2">Belongs to the ABC transporter superfamily.</text>
</comment>
<reference evidence="10" key="1">
    <citation type="submission" date="2017-04" db="EMBL/GenBank/DDBJ databases">
        <title>Finegoldia magna isolated from orthopedic joint implant-associated infections.</title>
        <authorList>
            <person name="Bjorklund S."/>
            <person name="Bruggemann H."/>
            <person name="Jensen A."/>
            <person name="Hellmark B."/>
            <person name="Soderquist B."/>
        </authorList>
    </citation>
    <scope>NUCLEOTIDE SEQUENCE [LARGE SCALE GENOMIC DNA]</scope>
    <source>
        <strain evidence="10">CCUG 54800</strain>
    </source>
</reference>
<dbReference type="InterPro" id="IPR013563">
    <property type="entry name" value="Oligopep_ABC_C"/>
</dbReference>
<dbReference type="GO" id="GO:0005886">
    <property type="term" value="C:plasma membrane"/>
    <property type="evidence" value="ECO:0007669"/>
    <property type="project" value="UniProtKB-SubCell"/>
</dbReference>
<protein>
    <submittedName>
        <fullName evidence="9">Peptide ABC transporter ATP-binding protein</fullName>
    </submittedName>
</protein>
<dbReference type="PANTHER" id="PTHR43297:SF2">
    <property type="entry name" value="DIPEPTIDE TRANSPORT ATP-BINDING PROTEIN DPPD"/>
    <property type="match status" value="1"/>
</dbReference>
<dbReference type="AlphaFoldDB" id="A0A233V3B2"/>
<dbReference type="InterPro" id="IPR017871">
    <property type="entry name" value="ABC_transporter-like_CS"/>
</dbReference>
<dbReference type="InterPro" id="IPR050388">
    <property type="entry name" value="ABC_Ni/Peptide_Import"/>
</dbReference>
<organism evidence="9 10">
    <name type="scientific">Finegoldia magna</name>
    <name type="common">Peptostreptococcus magnus</name>
    <dbReference type="NCBI Taxonomy" id="1260"/>
    <lineage>
        <taxon>Bacteria</taxon>
        <taxon>Bacillati</taxon>
        <taxon>Bacillota</taxon>
        <taxon>Tissierellia</taxon>
        <taxon>Tissierellales</taxon>
        <taxon>Peptoniphilaceae</taxon>
        <taxon>Finegoldia</taxon>
    </lineage>
</organism>
<dbReference type="GO" id="GO:0015833">
    <property type="term" value="P:peptide transport"/>
    <property type="evidence" value="ECO:0007669"/>
    <property type="project" value="InterPro"/>
</dbReference>
<keyword evidence="7" id="KW-0472">Membrane</keyword>
<dbReference type="PROSITE" id="PS00211">
    <property type="entry name" value="ABC_TRANSPORTER_1"/>
    <property type="match status" value="1"/>
</dbReference>
<evidence type="ECO:0000259" key="8">
    <source>
        <dbReference type="PROSITE" id="PS50893"/>
    </source>
</evidence>
<dbReference type="SMART" id="SM00382">
    <property type="entry name" value="AAA"/>
    <property type="match status" value="1"/>
</dbReference>
<evidence type="ECO:0000256" key="5">
    <source>
        <dbReference type="ARBA" id="ARBA00022741"/>
    </source>
</evidence>
<accession>A0A233V3B2</accession>
<dbReference type="InterPro" id="IPR003439">
    <property type="entry name" value="ABC_transporter-like_ATP-bd"/>
</dbReference>
<evidence type="ECO:0000256" key="2">
    <source>
        <dbReference type="ARBA" id="ARBA00005417"/>
    </source>
</evidence>
<dbReference type="GO" id="GO:0005524">
    <property type="term" value="F:ATP binding"/>
    <property type="evidence" value="ECO:0007669"/>
    <property type="project" value="UniProtKB-KW"/>
</dbReference>
<dbReference type="Pfam" id="PF00005">
    <property type="entry name" value="ABC_tran"/>
    <property type="match status" value="1"/>
</dbReference>
<dbReference type="PROSITE" id="PS50893">
    <property type="entry name" value="ABC_TRANSPORTER_2"/>
    <property type="match status" value="1"/>
</dbReference>
<proteinExistence type="inferred from homology"/>
<evidence type="ECO:0000256" key="4">
    <source>
        <dbReference type="ARBA" id="ARBA00022475"/>
    </source>
</evidence>
<dbReference type="CDD" id="cd03257">
    <property type="entry name" value="ABC_NikE_OppD_transporters"/>
    <property type="match status" value="1"/>
</dbReference>
<evidence type="ECO:0000256" key="1">
    <source>
        <dbReference type="ARBA" id="ARBA00004202"/>
    </source>
</evidence>
<dbReference type="GO" id="GO:0016887">
    <property type="term" value="F:ATP hydrolysis activity"/>
    <property type="evidence" value="ECO:0007669"/>
    <property type="project" value="InterPro"/>
</dbReference>
<comment type="subcellular location">
    <subcellularLocation>
        <location evidence="1">Cell membrane</location>
        <topology evidence="1">Peripheral membrane protein</topology>
    </subcellularLocation>
</comment>
<dbReference type="Gene3D" id="3.40.50.300">
    <property type="entry name" value="P-loop containing nucleotide triphosphate hydrolases"/>
    <property type="match status" value="1"/>
</dbReference>
<feature type="domain" description="ABC transporter" evidence="8">
    <location>
        <begin position="84"/>
        <end position="335"/>
    </location>
</feature>
<keyword evidence="6 9" id="KW-0067">ATP-binding</keyword>
<dbReference type="FunFam" id="3.40.50.300:FF:000016">
    <property type="entry name" value="Oligopeptide ABC transporter ATP-binding component"/>
    <property type="match status" value="1"/>
</dbReference>
<sequence length="411" mass="46506">MSKNKYKDVDELKKEQNLSEETLVEETVINENNEVETTTKYVSSEVVEDKLNKEKNMNEKQNLSEELTRTARVEKDYTNRPKVIEVDNLNVSFNTYAGEVKAVRGVSFDIYDGEALALVGESGCGKTVVSKSILQILPQSAVIKEPSSIKYMNEEVLNMDKKRLREYKGSDVSMIFQDPMTSLNPTMKIGKQITESLLLHTDLSKDEAKKEAVKLLKTVNIPNAEERVKQYPHELSGGMRQRVMIAIALACNPNVILADEPTTALDVTIQAQILDLMRELRDTKNTSIVLVTHDLGVVADFADRIQVMYAGEIMETGTVQEIFKDAHHPYTWALLMSVPRLDSSKDNELYSLGGTPPDLLMEIPGCPFAARCDYAMQICREKKPPETRYSDHHVCRCWLTHEQAPKVERPY</sequence>
<keyword evidence="3" id="KW-0813">Transport</keyword>
<dbReference type="Proteomes" id="UP000215413">
    <property type="component" value="Unassembled WGS sequence"/>
</dbReference>
<evidence type="ECO:0000256" key="7">
    <source>
        <dbReference type="ARBA" id="ARBA00023136"/>
    </source>
</evidence>
<dbReference type="SUPFAM" id="SSF52540">
    <property type="entry name" value="P-loop containing nucleoside triphosphate hydrolases"/>
    <property type="match status" value="1"/>
</dbReference>
<dbReference type="EMBL" id="NDYC01000031">
    <property type="protein sequence ID" value="OXZ26887.1"/>
    <property type="molecule type" value="Genomic_DNA"/>
</dbReference>
<evidence type="ECO:0000313" key="9">
    <source>
        <dbReference type="EMBL" id="OXZ26887.1"/>
    </source>
</evidence>
<dbReference type="PANTHER" id="PTHR43297">
    <property type="entry name" value="OLIGOPEPTIDE TRANSPORT ATP-BINDING PROTEIN APPD"/>
    <property type="match status" value="1"/>
</dbReference>
<evidence type="ECO:0000313" key="10">
    <source>
        <dbReference type="Proteomes" id="UP000215413"/>
    </source>
</evidence>
<dbReference type="InterPro" id="IPR027417">
    <property type="entry name" value="P-loop_NTPase"/>
</dbReference>
<dbReference type="NCBIfam" id="TIGR01727">
    <property type="entry name" value="oligo_HPY"/>
    <property type="match status" value="1"/>
</dbReference>
<name>A0A233V3B2_FINMA</name>